<feature type="non-terminal residue" evidence="2">
    <location>
        <position position="167"/>
    </location>
</feature>
<protein>
    <recommendedName>
        <fullName evidence="1">DUF7088 domain-containing protein</fullName>
    </recommendedName>
</protein>
<dbReference type="AlphaFoldDB" id="X0UTU6"/>
<sequence>MNRTIQTIIGAGLVLVIIFSAISICQNIGKGLKADVTDQKLYTLSDGTKAILGKLNQPIKAKLYYAKTAALKGPDQIRFFNNYYQFVKALLEEYVVVSKGMVELEVIDPRPFSDDEVQALRYGLRRFPITQEENFFFGLVVQTQFGVEKAIPFFSPDRENFVEYDIS</sequence>
<evidence type="ECO:0000259" key="1">
    <source>
        <dbReference type="Pfam" id="PF23357"/>
    </source>
</evidence>
<comment type="caution">
    <text evidence="2">The sequence shown here is derived from an EMBL/GenBank/DDBJ whole genome shotgun (WGS) entry which is preliminary data.</text>
</comment>
<feature type="domain" description="DUF7088" evidence="1">
    <location>
        <begin position="39"/>
        <end position="142"/>
    </location>
</feature>
<organism evidence="2">
    <name type="scientific">marine sediment metagenome</name>
    <dbReference type="NCBI Taxonomy" id="412755"/>
    <lineage>
        <taxon>unclassified sequences</taxon>
        <taxon>metagenomes</taxon>
        <taxon>ecological metagenomes</taxon>
    </lineage>
</organism>
<reference evidence="2" key="1">
    <citation type="journal article" date="2014" name="Front. Microbiol.">
        <title>High frequency of phylogenetically diverse reductive dehalogenase-homologous genes in deep subseafloor sedimentary metagenomes.</title>
        <authorList>
            <person name="Kawai M."/>
            <person name="Futagami T."/>
            <person name="Toyoda A."/>
            <person name="Takaki Y."/>
            <person name="Nishi S."/>
            <person name="Hori S."/>
            <person name="Arai W."/>
            <person name="Tsubouchi T."/>
            <person name="Morono Y."/>
            <person name="Uchiyama I."/>
            <person name="Ito T."/>
            <person name="Fujiyama A."/>
            <person name="Inagaki F."/>
            <person name="Takami H."/>
        </authorList>
    </citation>
    <scope>NUCLEOTIDE SEQUENCE</scope>
    <source>
        <strain evidence="2">Expedition CK06-06</strain>
    </source>
</reference>
<evidence type="ECO:0000313" key="2">
    <source>
        <dbReference type="EMBL" id="GAG03718.1"/>
    </source>
</evidence>
<dbReference type="Pfam" id="PF23357">
    <property type="entry name" value="DUF7088"/>
    <property type="match status" value="1"/>
</dbReference>
<gene>
    <name evidence="2" type="ORF">S01H1_42068</name>
</gene>
<dbReference type="EMBL" id="BARS01026714">
    <property type="protein sequence ID" value="GAG03718.1"/>
    <property type="molecule type" value="Genomic_DNA"/>
</dbReference>
<proteinExistence type="predicted"/>
<name>X0UTU6_9ZZZZ</name>
<accession>X0UTU6</accession>
<dbReference type="InterPro" id="IPR055396">
    <property type="entry name" value="DUF7088"/>
</dbReference>